<protein>
    <submittedName>
        <fullName evidence="2">TfuA-like protein</fullName>
    </submittedName>
</protein>
<reference evidence="2 3" key="1">
    <citation type="submission" date="2023-06" db="EMBL/GenBank/DDBJ databases">
        <authorList>
            <person name="Yushchuk O."/>
            <person name="Binda E."/>
            <person name="Ruckert-Reed C."/>
            <person name="Fedorenko V."/>
            <person name="Kalinowski J."/>
            <person name="Marinelli F."/>
        </authorList>
    </citation>
    <scope>NUCLEOTIDE SEQUENCE [LARGE SCALE GENOMIC DNA]</scope>
    <source>
        <strain evidence="2 3">NRRL 3884</strain>
    </source>
</reference>
<keyword evidence="3" id="KW-1185">Reference proteome</keyword>
<accession>A0ABY8WF47</accession>
<feature type="domain" description="TfuA-like core" evidence="1">
    <location>
        <begin position="53"/>
        <end position="170"/>
    </location>
</feature>
<dbReference type="Proteomes" id="UP001240150">
    <property type="component" value="Chromosome"/>
</dbReference>
<sequence>MSADTVVFLGPSLDLGHARRILPDAEYLPPVRRGDIDALMVRPAPPRRVAIVDGCFLHALSISPKEINKAMLRGVAFFGSSSMGALRAVELCRWGMTGVGQVYDLYRTGAVEDEDEVAITFDPESLRPLCLPMVNFRIAVGELVARDLLSAGDGTALLETAKAEYFPDRTVGIVFRRLADRLGVEEAERIRRIWDEHAPDAKRDDAVQLLEILAGDRGDEGAE</sequence>
<evidence type="ECO:0000313" key="3">
    <source>
        <dbReference type="Proteomes" id="UP001240150"/>
    </source>
</evidence>
<organism evidence="2 3">
    <name type="scientific">Actinoplanes oblitus</name>
    <dbReference type="NCBI Taxonomy" id="3040509"/>
    <lineage>
        <taxon>Bacteria</taxon>
        <taxon>Bacillati</taxon>
        <taxon>Actinomycetota</taxon>
        <taxon>Actinomycetes</taxon>
        <taxon>Micromonosporales</taxon>
        <taxon>Micromonosporaceae</taxon>
        <taxon>Actinoplanes</taxon>
    </lineage>
</organism>
<proteinExistence type="predicted"/>
<evidence type="ECO:0000313" key="2">
    <source>
        <dbReference type="EMBL" id="WIM96430.1"/>
    </source>
</evidence>
<dbReference type="RefSeq" id="WP_284917712.1">
    <property type="nucleotide sequence ID" value="NZ_CP126980.1"/>
</dbReference>
<dbReference type="InterPro" id="IPR012924">
    <property type="entry name" value="TfuA_core"/>
</dbReference>
<name>A0ABY8WF47_9ACTN</name>
<gene>
    <name evidence="2" type="ORF">ACTOB_008624</name>
</gene>
<dbReference type="Pfam" id="PF07812">
    <property type="entry name" value="TfuA"/>
    <property type="match status" value="1"/>
</dbReference>
<evidence type="ECO:0000259" key="1">
    <source>
        <dbReference type="Pfam" id="PF07812"/>
    </source>
</evidence>
<dbReference type="EMBL" id="CP126980">
    <property type="protein sequence ID" value="WIM96430.1"/>
    <property type="molecule type" value="Genomic_DNA"/>
</dbReference>